<dbReference type="Proteomes" id="UP000075578">
    <property type="component" value="Unassembled WGS sequence"/>
</dbReference>
<protein>
    <recommendedName>
        <fullName evidence="3">DUF356 domain-containing protein</fullName>
    </recommendedName>
</protein>
<dbReference type="EMBL" id="LNGD01000123">
    <property type="protein sequence ID" value="KYC48941.1"/>
    <property type="molecule type" value="Genomic_DNA"/>
</dbReference>
<reference evidence="1 2" key="1">
    <citation type="journal article" date="2016" name="ISME J.">
        <title>Chasing the elusive Euryarchaeota class WSA2: genomes reveal a uniquely fastidious methyl-reducing methanogen.</title>
        <authorList>
            <person name="Nobu M.K."/>
            <person name="Narihiro T."/>
            <person name="Kuroda K."/>
            <person name="Mei R."/>
            <person name="Liu W.T."/>
        </authorList>
    </citation>
    <scope>NUCLEOTIDE SEQUENCE [LARGE SCALE GENOMIC DNA]</scope>
    <source>
        <strain evidence="1">U1lsi0528_Bin089</strain>
    </source>
</reference>
<dbReference type="AlphaFoldDB" id="A0A150IV98"/>
<name>A0A150IV98_9EURY</name>
<evidence type="ECO:0008006" key="3">
    <source>
        <dbReference type="Google" id="ProtNLM"/>
    </source>
</evidence>
<accession>A0A150IV98</accession>
<proteinExistence type="predicted"/>
<evidence type="ECO:0000313" key="2">
    <source>
        <dbReference type="Proteomes" id="UP000075578"/>
    </source>
</evidence>
<dbReference type="InterPro" id="IPR007154">
    <property type="entry name" value="DUF356"/>
</dbReference>
<comment type="caution">
    <text evidence="1">The sequence shown here is derived from an EMBL/GenBank/DDBJ whole genome shotgun (WGS) entry which is preliminary data.</text>
</comment>
<evidence type="ECO:0000313" key="1">
    <source>
        <dbReference type="EMBL" id="KYC48941.1"/>
    </source>
</evidence>
<organism evidence="1 2">
    <name type="scientific">Candidatus Methanofastidiosum methylothiophilum</name>
    <dbReference type="NCBI Taxonomy" id="1705564"/>
    <lineage>
        <taxon>Archaea</taxon>
        <taxon>Methanobacteriati</taxon>
        <taxon>Methanobacteriota</taxon>
        <taxon>Stenosarchaea group</taxon>
        <taxon>Candidatus Methanofastidiosia</taxon>
        <taxon>Candidatus Methanofastidiosales</taxon>
        <taxon>Candidatus Methanofastidiosaceae</taxon>
        <taxon>Candidatus Methanofastidiosum</taxon>
    </lineage>
</organism>
<sequence length="120" mass="13768">METTFVLLRAESFDKILTSLSDMKRYGDLKIIGKPKVINEEFAETILKKTLKEEVKIKFNANVIASVEGEGGLIIDRLRKIHPPAHMIAITNKNELYFLVQKSLKDFEFLKGYTKPKVKL</sequence>
<dbReference type="Pfam" id="PF04009">
    <property type="entry name" value="DUF356"/>
    <property type="match status" value="1"/>
</dbReference>
<gene>
    <name evidence="1" type="ORF">AMQ74_01529</name>
</gene>
<dbReference type="PIRSF" id="PIRSF006606">
    <property type="entry name" value="UCP006606"/>
    <property type="match status" value="1"/>
</dbReference>